<keyword evidence="1" id="KW-0596">Phosphopantetheine</keyword>
<dbReference type="SMART" id="SM00823">
    <property type="entry name" value="PKS_PP"/>
    <property type="match status" value="1"/>
</dbReference>
<dbReference type="GO" id="GO:0006633">
    <property type="term" value="P:fatty acid biosynthetic process"/>
    <property type="evidence" value="ECO:0007669"/>
    <property type="project" value="TreeGrafter"/>
</dbReference>
<proteinExistence type="predicted"/>
<dbReference type="Gene3D" id="1.10.1200.10">
    <property type="entry name" value="ACP-like"/>
    <property type="match status" value="1"/>
</dbReference>
<dbReference type="Pfam" id="PF00550">
    <property type="entry name" value="PP-binding"/>
    <property type="match status" value="1"/>
</dbReference>
<dbReference type="InterPro" id="IPR006162">
    <property type="entry name" value="Ppantetheine_attach_site"/>
</dbReference>
<accession>A0A1V3WKU0</accession>
<name>A0A1V3WKU0_MYCKA</name>
<keyword evidence="2" id="KW-0597">Phosphoprotein</keyword>
<keyword evidence="3" id="KW-0808">Transferase</keyword>
<evidence type="ECO:0000256" key="1">
    <source>
        <dbReference type="ARBA" id="ARBA00022450"/>
    </source>
</evidence>
<evidence type="ECO:0000313" key="6">
    <source>
        <dbReference type="Proteomes" id="UP000189229"/>
    </source>
</evidence>
<dbReference type="PROSITE" id="PS50075">
    <property type="entry name" value="CARRIER"/>
    <property type="match status" value="1"/>
</dbReference>
<dbReference type="PANTHER" id="PTHR43775">
    <property type="entry name" value="FATTY ACID SYNTHASE"/>
    <property type="match status" value="1"/>
</dbReference>
<dbReference type="SUPFAM" id="SSF47336">
    <property type="entry name" value="ACP-like"/>
    <property type="match status" value="1"/>
</dbReference>
<dbReference type="AlphaFoldDB" id="A0A1V3WKU0"/>
<evidence type="ECO:0000256" key="3">
    <source>
        <dbReference type="ARBA" id="ARBA00022679"/>
    </source>
</evidence>
<gene>
    <name evidence="5" type="ORF">BZL30_7683</name>
</gene>
<reference evidence="5 6" key="1">
    <citation type="submission" date="2017-02" db="EMBL/GenBank/DDBJ databases">
        <title>Complete genome sequences of Mycobacterium kansasii strains isolated from rhesus macaques.</title>
        <authorList>
            <person name="Panda A."/>
            <person name="Nagaraj S."/>
            <person name="Zhao X."/>
            <person name="Tettelin H."/>
            <person name="Detolla L.J."/>
        </authorList>
    </citation>
    <scope>NUCLEOTIDE SEQUENCE [LARGE SCALE GENOMIC DNA]</scope>
    <source>
        <strain evidence="5 6">11-3813</strain>
    </source>
</reference>
<dbReference type="GO" id="GO:0004312">
    <property type="term" value="F:fatty acid synthase activity"/>
    <property type="evidence" value="ECO:0007669"/>
    <property type="project" value="TreeGrafter"/>
</dbReference>
<dbReference type="InterPro" id="IPR050091">
    <property type="entry name" value="PKS_NRPS_Biosynth_Enz"/>
</dbReference>
<evidence type="ECO:0000256" key="2">
    <source>
        <dbReference type="ARBA" id="ARBA00022553"/>
    </source>
</evidence>
<evidence type="ECO:0000259" key="4">
    <source>
        <dbReference type="PROSITE" id="PS50075"/>
    </source>
</evidence>
<protein>
    <submittedName>
        <fullName evidence="5">Phosphopantetheine attachment site family protein</fullName>
    </submittedName>
</protein>
<dbReference type="InterPro" id="IPR020806">
    <property type="entry name" value="PKS_PP-bd"/>
</dbReference>
<dbReference type="GO" id="GO:0031177">
    <property type="term" value="F:phosphopantetheine binding"/>
    <property type="evidence" value="ECO:0007669"/>
    <property type="project" value="InterPro"/>
</dbReference>
<feature type="domain" description="Carrier" evidence="4">
    <location>
        <begin position="1"/>
        <end position="75"/>
    </location>
</feature>
<evidence type="ECO:0000313" key="5">
    <source>
        <dbReference type="EMBL" id="OOK67604.1"/>
    </source>
</evidence>
<comment type="caution">
    <text evidence="5">The sequence shown here is derived from an EMBL/GenBank/DDBJ whole genome shotgun (WGS) entry which is preliminary data.</text>
</comment>
<dbReference type="InterPro" id="IPR009081">
    <property type="entry name" value="PP-bd_ACP"/>
</dbReference>
<dbReference type="InterPro" id="IPR036736">
    <property type="entry name" value="ACP-like_sf"/>
</dbReference>
<organism evidence="5 6">
    <name type="scientific">Mycobacterium kansasii</name>
    <dbReference type="NCBI Taxonomy" id="1768"/>
    <lineage>
        <taxon>Bacteria</taxon>
        <taxon>Bacillati</taxon>
        <taxon>Actinomycetota</taxon>
        <taxon>Actinomycetes</taxon>
        <taxon>Mycobacteriales</taxon>
        <taxon>Mycobacteriaceae</taxon>
        <taxon>Mycobacterium</taxon>
    </lineage>
</organism>
<dbReference type="EMBL" id="MVBM01000008">
    <property type="protein sequence ID" value="OOK67604.1"/>
    <property type="molecule type" value="Genomic_DNA"/>
</dbReference>
<sequence>MLANLVITATAAVLAHPDPAAMDPEQPFKDLGIDSLSALELRNTLSAQTGVALPATVTFDHPSPRCSPPTSPTCCASPLCPRVRRPRSPRVTPSRWTIGSRTWIKPRSWGCGQDTCRCCR</sequence>
<dbReference type="Proteomes" id="UP000189229">
    <property type="component" value="Unassembled WGS sequence"/>
</dbReference>
<dbReference type="PANTHER" id="PTHR43775:SF51">
    <property type="entry name" value="INACTIVE PHENOLPHTHIOCEROL SYNTHESIS POLYKETIDE SYNTHASE TYPE I PKS1-RELATED"/>
    <property type="match status" value="1"/>
</dbReference>
<dbReference type="PROSITE" id="PS00012">
    <property type="entry name" value="PHOSPHOPANTETHEINE"/>
    <property type="match status" value="1"/>
</dbReference>